<name>A0ABT5IDA1_9CAUL</name>
<dbReference type="InterPro" id="IPR007712">
    <property type="entry name" value="RelE/ParE_toxin"/>
</dbReference>
<comment type="similarity">
    <text evidence="1">Belongs to the RelE toxin family.</text>
</comment>
<dbReference type="Proteomes" id="UP001216595">
    <property type="component" value="Unassembled WGS sequence"/>
</dbReference>
<accession>A0ABT5IDA1</accession>
<sequence length="93" mass="10639">MLALEWRSAARADLFAIIDYISDNNPDAAQRLKDLIQTKIAKLQARPKLFRPGRVPGTREMMVHSSYVVIYTFDAEKVSILRVLHTARQWPAS</sequence>
<comment type="caution">
    <text evidence="3">The sequence shown here is derived from an EMBL/GenBank/DDBJ whole genome shotgun (WGS) entry which is preliminary data.</text>
</comment>
<dbReference type="EMBL" id="JAQQKW010000003">
    <property type="protein sequence ID" value="MDC7694157.1"/>
    <property type="molecule type" value="Genomic_DNA"/>
</dbReference>
<evidence type="ECO:0000256" key="2">
    <source>
        <dbReference type="ARBA" id="ARBA00022649"/>
    </source>
</evidence>
<protein>
    <submittedName>
        <fullName evidence="3">Type II toxin-antitoxin system RelE/ParE family toxin</fullName>
    </submittedName>
</protein>
<dbReference type="NCBIfam" id="TIGR02385">
    <property type="entry name" value="RelE_StbE"/>
    <property type="match status" value="1"/>
</dbReference>
<dbReference type="Pfam" id="PF05016">
    <property type="entry name" value="ParE_toxin"/>
    <property type="match status" value="1"/>
</dbReference>
<keyword evidence="4" id="KW-1185">Reference proteome</keyword>
<dbReference type="RefSeq" id="WP_272740866.1">
    <property type="nucleotide sequence ID" value="NZ_JAQQKW010000003.1"/>
</dbReference>
<dbReference type="InterPro" id="IPR035093">
    <property type="entry name" value="RelE/ParE_toxin_dom_sf"/>
</dbReference>
<reference evidence="3 4" key="1">
    <citation type="submission" date="2023-01" db="EMBL/GenBank/DDBJ databases">
        <title>Novel species of the genus Asticcacaulis isolated from rivers.</title>
        <authorList>
            <person name="Lu H."/>
        </authorList>
    </citation>
    <scope>NUCLEOTIDE SEQUENCE [LARGE SCALE GENOMIC DNA]</scope>
    <source>
        <strain evidence="3 4">DXS10W</strain>
    </source>
</reference>
<dbReference type="Gene3D" id="3.30.2310.20">
    <property type="entry name" value="RelE-like"/>
    <property type="match status" value="1"/>
</dbReference>
<dbReference type="InterPro" id="IPR051803">
    <property type="entry name" value="TA_system_RelE-like_toxin"/>
</dbReference>
<organism evidence="3 4">
    <name type="scientific">Asticcacaulis currens</name>
    <dbReference type="NCBI Taxonomy" id="2984210"/>
    <lineage>
        <taxon>Bacteria</taxon>
        <taxon>Pseudomonadati</taxon>
        <taxon>Pseudomonadota</taxon>
        <taxon>Alphaproteobacteria</taxon>
        <taxon>Caulobacterales</taxon>
        <taxon>Caulobacteraceae</taxon>
        <taxon>Asticcacaulis</taxon>
    </lineage>
</organism>
<dbReference type="PANTHER" id="PTHR33755">
    <property type="entry name" value="TOXIN PARE1-RELATED"/>
    <property type="match status" value="1"/>
</dbReference>
<keyword evidence="2" id="KW-1277">Toxin-antitoxin system</keyword>
<evidence type="ECO:0000256" key="1">
    <source>
        <dbReference type="ARBA" id="ARBA00006226"/>
    </source>
</evidence>
<evidence type="ECO:0000313" key="4">
    <source>
        <dbReference type="Proteomes" id="UP001216595"/>
    </source>
</evidence>
<evidence type="ECO:0000313" key="3">
    <source>
        <dbReference type="EMBL" id="MDC7694157.1"/>
    </source>
</evidence>
<proteinExistence type="inferred from homology"/>
<gene>
    <name evidence="3" type="ORF">PQU94_07650</name>
</gene>